<dbReference type="AlphaFoldDB" id="A0A927R588"/>
<keyword evidence="1" id="KW-0418">Kinase</keyword>
<sequence>MIIWINGTFGSGKTTAAYELQKRLQNSFVYDPERFGYVFMANVPKEISKADFQDYPLWREANYALLKQITEQFEGTIIVPMTLTDENYFEEIVGRLRANEVEVKHFTLSASEETVQKRLWKRFEGKKSWAYKQMEQRLSSLAKETFKEHIQTDSMSIDEVVEMIAKQAGVKLERDYRSKYRKSYERLIVKMKEIGWFK</sequence>
<comment type="caution">
    <text evidence="1">The sequence shown here is derived from an EMBL/GenBank/DDBJ whole genome shotgun (WGS) entry which is preliminary data.</text>
</comment>
<dbReference type="GO" id="GO:0016301">
    <property type="term" value="F:kinase activity"/>
    <property type="evidence" value="ECO:0007669"/>
    <property type="project" value="UniProtKB-KW"/>
</dbReference>
<dbReference type="EMBL" id="JADBEL010000003">
    <property type="protein sequence ID" value="MBE1553664.1"/>
    <property type="molecule type" value="Genomic_DNA"/>
</dbReference>
<dbReference type="SUPFAM" id="SSF52540">
    <property type="entry name" value="P-loop containing nucleoside triphosphate hydrolases"/>
    <property type="match status" value="1"/>
</dbReference>
<gene>
    <name evidence="1" type="ORF">H4683_000738</name>
</gene>
<dbReference type="RefSeq" id="WP_192597489.1">
    <property type="nucleotide sequence ID" value="NZ_JADBEL010000003.1"/>
</dbReference>
<keyword evidence="2" id="KW-1185">Reference proteome</keyword>
<dbReference type="Gene3D" id="3.40.50.300">
    <property type="entry name" value="P-loop containing nucleotide triphosphate hydrolases"/>
    <property type="match status" value="1"/>
</dbReference>
<reference evidence="1" key="1">
    <citation type="submission" date="2020-10" db="EMBL/GenBank/DDBJ databases">
        <title>Genomic Encyclopedia of Type Strains, Phase IV (KMG-IV): sequencing the most valuable type-strain genomes for metagenomic binning, comparative biology and taxonomic classification.</title>
        <authorList>
            <person name="Goeker M."/>
        </authorList>
    </citation>
    <scope>NUCLEOTIDE SEQUENCE</scope>
    <source>
        <strain evidence="1">DSM 13886</strain>
    </source>
</reference>
<organism evidence="1 2">
    <name type="scientific">Sporosarcina limicola</name>
    <dbReference type="NCBI Taxonomy" id="34101"/>
    <lineage>
        <taxon>Bacteria</taxon>
        <taxon>Bacillati</taxon>
        <taxon>Bacillota</taxon>
        <taxon>Bacilli</taxon>
        <taxon>Bacillales</taxon>
        <taxon>Caryophanaceae</taxon>
        <taxon>Sporosarcina</taxon>
    </lineage>
</organism>
<dbReference type="Pfam" id="PF13671">
    <property type="entry name" value="AAA_33"/>
    <property type="match status" value="1"/>
</dbReference>
<accession>A0A927R588</accession>
<proteinExistence type="predicted"/>
<dbReference type="InterPro" id="IPR027417">
    <property type="entry name" value="P-loop_NTPase"/>
</dbReference>
<name>A0A927R588_9BACL</name>
<protein>
    <submittedName>
        <fullName evidence="1">Cytidylate kinase</fullName>
    </submittedName>
</protein>
<dbReference type="Proteomes" id="UP000658225">
    <property type="component" value="Unassembled WGS sequence"/>
</dbReference>
<evidence type="ECO:0000313" key="1">
    <source>
        <dbReference type="EMBL" id="MBE1553664.1"/>
    </source>
</evidence>
<keyword evidence="1" id="KW-0808">Transferase</keyword>
<evidence type="ECO:0000313" key="2">
    <source>
        <dbReference type="Proteomes" id="UP000658225"/>
    </source>
</evidence>